<dbReference type="PRINTS" id="PR00757">
    <property type="entry name" value="AMINEOXDASEF"/>
</dbReference>
<evidence type="ECO:0000256" key="3">
    <source>
        <dbReference type="PIRSR" id="PIRSR601613-1"/>
    </source>
</evidence>
<dbReference type="SUPFAM" id="SSF51905">
    <property type="entry name" value="FAD/NAD(P)-binding domain"/>
    <property type="match status" value="1"/>
</dbReference>
<organism evidence="5 6">
    <name type="scientific">Lederbergia citrea</name>
    <dbReference type="NCBI Taxonomy" id="2833581"/>
    <lineage>
        <taxon>Bacteria</taxon>
        <taxon>Bacillati</taxon>
        <taxon>Bacillota</taxon>
        <taxon>Bacilli</taxon>
        <taxon>Bacillales</taxon>
        <taxon>Bacillaceae</taxon>
        <taxon>Lederbergia</taxon>
    </lineage>
</organism>
<evidence type="ECO:0000259" key="4">
    <source>
        <dbReference type="Pfam" id="PF01593"/>
    </source>
</evidence>
<comment type="cofactor">
    <cofactor evidence="1">
        <name>FAD</name>
        <dbReference type="ChEBI" id="CHEBI:57692"/>
    </cofactor>
</comment>
<evidence type="ECO:0000313" key="6">
    <source>
        <dbReference type="Proteomes" id="UP000676456"/>
    </source>
</evidence>
<feature type="binding site" evidence="3">
    <location>
        <position position="220"/>
    </location>
    <ligand>
        <name>FAD</name>
        <dbReference type="ChEBI" id="CHEBI:57692"/>
    </ligand>
</feature>
<evidence type="ECO:0000256" key="2">
    <source>
        <dbReference type="ARBA" id="ARBA00023002"/>
    </source>
</evidence>
<dbReference type="GO" id="GO:0016491">
    <property type="term" value="F:oxidoreductase activity"/>
    <property type="evidence" value="ECO:0007669"/>
    <property type="project" value="UniProtKB-KW"/>
</dbReference>
<protein>
    <submittedName>
        <fullName evidence="5">FAD-dependent oxidoreductase</fullName>
    </submittedName>
</protein>
<keyword evidence="2" id="KW-0560">Oxidoreductase</keyword>
<gene>
    <name evidence="5" type="ORF">KHA91_04260</name>
</gene>
<feature type="domain" description="Amine oxidase" evidence="4">
    <location>
        <begin position="13"/>
        <end position="255"/>
    </location>
</feature>
<name>A0A942UI93_9BACI</name>
<evidence type="ECO:0000313" key="5">
    <source>
        <dbReference type="EMBL" id="MBS4221965.1"/>
    </source>
</evidence>
<keyword evidence="6" id="KW-1185">Reference proteome</keyword>
<dbReference type="EMBL" id="JAGYPN010000001">
    <property type="protein sequence ID" value="MBS4221965.1"/>
    <property type="molecule type" value="Genomic_DNA"/>
</dbReference>
<dbReference type="AlphaFoldDB" id="A0A942UI93"/>
<dbReference type="RefSeq" id="WP_213096945.1">
    <property type="nucleotide sequence ID" value="NZ_JAGYPN010000001.1"/>
</dbReference>
<dbReference type="InterPro" id="IPR050464">
    <property type="entry name" value="Zeta_carotene_desat/Oxidored"/>
</dbReference>
<dbReference type="PANTHER" id="PTHR42923">
    <property type="entry name" value="PROTOPORPHYRINOGEN OXIDASE"/>
    <property type="match status" value="1"/>
</dbReference>
<dbReference type="PANTHER" id="PTHR42923:SF3">
    <property type="entry name" value="PROTOPORPHYRINOGEN OXIDASE"/>
    <property type="match status" value="1"/>
</dbReference>
<proteinExistence type="predicted"/>
<dbReference type="Gene3D" id="3.50.50.60">
    <property type="entry name" value="FAD/NAD(P)-binding domain"/>
    <property type="match status" value="1"/>
</dbReference>
<dbReference type="InterPro" id="IPR001613">
    <property type="entry name" value="Flavin_amine_oxidase"/>
</dbReference>
<dbReference type="Gene3D" id="3.90.660.50">
    <property type="match status" value="1"/>
</dbReference>
<reference evidence="5 6" key="1">
    <citation type="submission" date="2021-05" db="EMBL/GenBank/DDBJ databases">
        <title>Novel Bacillus species.</title>
        <authorList>
            <person name="Liu G."/>
        </authorList>
    </citation>
    <scope>NUCLEOTIDE SEQUENCE [LARGE SCALE GENOMIC DNA]</scope>
    <source>
        <strain evidence="5 6">FJAT-49682</strain>
    </source>
</reference>
<accession>A0A942UI93</accession>
<dbReference type="Pfam" id="PF01593">
    <property type="entry name" value="Amino_oxidase"/>
    <property type="match status" value="1"/>
</dbReference>
<dbReference type="InterPro" id="IPR002937">
    <property type="entry name" value="Amino_oxidase"/>
</dbReference>
<sequence length="433" mass="47626">MYKYDVVVIGGGLAGLTAANFLAREGKKIVVLEKSNRLGGRAMTNNKNGVLMNLGAHGLYIEGEAMKTLTDLGISLSGENASKAVQIHGIWKNEVYLIPTDISSIMSSSLLTWKAKIILSKLMLKLMKINIDSIPEGSLADWAESEISDPMVRHIFYSLCRLTTYTSAPTLQLAKPVLKQVKRSLKGGVLYVDEGWETIIQKLKKQAIEVGVEIISSKNVIEIEHHDQSQSIRCSDGDLFNVPECIVATPPKEALKMIKGADYTSLRTWNEQAIPVTASCLDLGVKKLPNPNHQFAIGLDQSLFFTNQSRAAKLSEDGTLVVSLVKYHNPMDQTINPNAEKNQLESAMDLLHPDWRKEVVAQQFLPKITVVHDFPHVKRKENPGPAIPQMKGIYIAGDWCGHEELLADAAVASGKRAGLQILKTNDLILAKEG</sequence>
<dbReference type="InterPro" id="IPR036188">
    <property type="entry name" value="FAD/NAD-bd_sf"/>
</dbReference>
<dbReference type="Proteomes" id="UP000676456">
    <property type="component" value="Unassembled WGS sequence"/>
</dbReference>
<evidence type="ECO:0000256" key="1">
    <source>
        <dbReference type="ARBA" id="ARBA00001974"/>
    </source>
</evidence>
<comment type="caution">
    <text evidence="5">The sequence shown here is derived from an EMBL/GenBank/DDBJ whole genome shotgun (WGS) entry which is preliminary data.</text>
</comment>